<evidence type="ECO:0000313" key="4">
    <source>
        <dbReference type="Proteomes" id="UP001597353"/>
    </source>
</evidence>
<feature type="region of interest" description="Disordered" evidence="1">
    <location>
        <begin position="59"/>
        <end position="107"/>
    </location>
</feature>
<keyword evidence="2" id="KW-0812">Transmembrane</keyword>
<comment type="caution">
    <text evidence="3">The sequence shown here is derived from an EMBL/GenBank/DDBJ whole genome shotgun (WGS) entry which is preliminary data.</text>
</comment>
<reference evidence="4" key="1">
    <citation type="journal article" date="2019" name="Int. J. Syst. Evol. Microbiol.">
        <title>The Global Catalogue of Microorganisms (GCM) 10K type strain sequencing project: providing services to taxonomists for standard genome sequencing and annotation.</title>
        <authorList>
            <consortium name="The Broad Institute Genomics Platform"/>
            <consortium name="The Broad Institute Genome Sequencing Center for Infectious Disease"/>
            <person name="Wu L."/>
            <person name="Ma J."/>
        </authorList>
    </citation>
    <scope>NUCLEOTIDE SEQUENCE [LARGE SCALE GENOMIC DNA]</scope>
    <source>
        <strain evidence="4">CGMCC 4.7242</strain>
    </source>
</reference>
<proteinExistence type="predicted"/>
<organism evidence="3 4">
    <name type="scientific">Halodurantibacterium flavum</name>
    <dbReference type="NCBI Taxonomy" id="1382802"/>
    <lineage>
        <taxon>Bacteria</taxon>
        <taxon>Pseudomonadati</taxon>
        <taxon>Pseudomonadota</taxon>
        <taxon>Alphaproteobacteria</taxon>
        <taxon>Rhodobacterales</taxon>
        <taxon>Paracoccaceae</taxon>
        <taxon>Halodurantibacterium</taxon>
    </lineage>
</organism>
<sequence>MTHSRHPAPDDAARMAQHWEDLNAPAIRRDRTRRIARMALPAAIVAALLLGASVLLAQTPPGLQTCPPRHDSLTRHCREPAAPSVSPRPKPRPSSPFFGLKVGGRYG</sequence>
<protein>
    <submittedName>
        <fullName evidence="3">Uncharacterized protein</fullName>
    </submittedName>
</protein>
<feature type="transmembrane region" description="Helical" evidence="2">
    <location>
        <begin position="38"/>
        <end position="57"/>
    </location>
</feature>
<dbReference type="RefSeq" id="WP_390264357.1">
    <property type="nucleotide sequence ID" value="NZ_JBHUGH010000013.1"/>
</dbReference>
<dbReference type="Proteomes" id="UP001597353">
    <property type="component" value="Unassembled WGS sequence"/>
</dbReference>
<feature type="compositionally biased region" description="Basic and acidic residues" evidence="1">
    <location>
        <begin position="68"/>
        <end position="79"/>
    </location>
</feature>
<keyword evidence="2" id="KW-1133">Transmembrane helix</keyword>
<accession>A0ABW4S8B7</accession>
<evidence type="ECO:0000313" key="3">
    <source>
        <dbReference type="EMBL" id="MFD1913831.1"/>
    </source>
</evidence>
<keyword evidence="4" id="KW-1185">Reference proteome</keyword>
<evidence type="ECO:0000256" key="1">
    <source>
        <dbReference type="SAM" id="MobiDB-lite"/>
    </source>
</evidence>
<name>A0ABW4S8B7_9RHOB</name>
<dbReference type="EMBL" id="JBHUGH010000013">
    <property type="protein sequence ID" value="MFD1913831.1"/>
    <property type="molecule type" value="Genomic_DNA"/>
</dbReference>
<keyword evidence="2" id="KW-0472">Membrane</keyword>
<evidence type="ECO:0000256" key="2">
    <source>
        <dbReference type="SAM" id="Phobius"/>
    </source>
</evidence>
<gene>
    <name evidence="3" type="ORF">ACFSGJ_16575</name>
</gene>